<dbReference type="SUPFAM" id="SSF56281">
    <property type="entry name" value="Metallo-hydrolase/oxidoreductase"/>
    <property type="match status" value="1"/>
</dbReference>
<name>A0AAV9NXB7_9PEZI</name>
<evidence type="ECO:0000313" key="2">
    <source>
        <dbReference type="EMBL" id="KAK5163883.1"/>
    </source>
</evidence>
<dbReference type="InterPro" id="IPR051682">
    <property type="entry name" value="Mito_Persulfide_Diox"/>
</dbReference>
<evidence type="ECO:0000259" key="1">
    <source>
        <dbReference type="SMART" id="SM00849"/>
    </source>
</evidence>
<organism evidence="2 3">
    <name type="scientific">Saxophila tyrrhenica</name>
    <dbReference type="NCBI Taxonomy" id="1690608"/>
    <lineage>
        <taxon>Eukaryota</taxon>
        <taxon>Fungi</taxon>
        <taxon>Dikarya</taxon>
        <taxon>Ascomycota</taxon>
        <taxon>Pezizomycotina</taxon>
        <taxon>Dothideomycetes</taxon>
        <taxon>Dothideomycetidae</taxon>
        <taxon>Mycosphaerellales</taxon>
        <taxon>Extremaceae</taxon>
        <taxon>Saxophila</taxon>
    </lineage>
</organism>
<dbReference type="PANTHER" id="PTHR43084">
    <property type="entry name" value="PERSULFIDE DIOXYGENASE ETHE1"/>
    <property type="match status" value="1"/>
</dbReference>
<gene>
    <name evidence="2" type="ORF">LTR77_010277</name>
</gene>
<feature type="domain" description="Metallo-beta-lactamase" evidence="1">
    <location>
        <begin position="41"/>
        <end position="236"/>
    </location>
</feature>
<dbReference type="AlphaFoldDB" id="A0AAV9NXB7"/>
<dbReference type="Proteomes" id="UP001337655">
    <property type="component" value="Unassembled WGS sequence"/>
</dbReference>
<evidence type="ECO:0000313" key="3">
    <source>
        <dbReference type="Proteomes" id="UP001337655"/>
    </source>
</evidence>
<dbReference type="GO" id="GO:0070813">
    <property type="term" value="P:hydrogen sulfide metabolic process"/>
    <property type="evidence" value="ECO:0007669"/>
    <property type="project" value="TreeGrafter"/>
</dbReference>
<dbReference type="SMART" id="SM00849">
    <property type="entry name" value="Lactamase_B"/>
    <property type="match status" value="1"/>
</dbReference>
<dbReference type="GO" id="GO:0050313">
    <property type="term" value="F:sulfur dioxygenase activity"/>
    <property type="evidence" value="ECO:0007669"/>
    <property type="project" value="InterPro"/>
</dbReference>
<dbReference type="Gene3D" id="3.60.15.10">
    <property type="entry name" value="Ribonuclease Z/Hydroxyacylglutathione hydrolase-like"/>
    <property type="match status" value="1"/>
</dbReference>
<sequence>MSKTTVLCHEGEYIGDVETGCLHVASIMEPIVHHIHEPVTGTWQYIVCDPQSKVSVIIDAVLDYSKDSGMIRTASADQLLEVVTSNDYIVSHILETHAHADHLTASRYLQEVLAARQPAHRPLLCIGNGISQVQATMGGIYNIQAREMQDSFNHTFSDGEEFSIGNLKATIMHLPGHTPDHIGYLIGSNVFAGDSIFNADVGSGRCDFPGGDAVALYRSTQKLLQLPGHYKIYTGHDYPPKDRCGPDGKETGAVPYTTVEVQSRENKHVKTGTTMEEFVRWRRERDSTLLEPKLLRQAMHVNVRGGRLPAGPVEGFLIEQKPAGVRTAAA</sequence>
<proteinExistence type="predicted"/>
<dbReference type="GeneID" id="89931606"/>
<dbReference type="RefSeq" id="XP_064654247.1">
    <property type="nucleotide sequence ID" value="XM_064807500.1"/>
</dbReference>
<accession>A0AAV9NXB7</accession>
<protein>
    <recommendedName>
        <fullName evidence="1">Metallo-beta-lactamase domain-containing protein</fullName>
    </recommendedName>
</protein>
<dbReference type="Pfam" id="PF00753">
    <property type="entry name" value="Lactamase_B"/>
    <property type="match status" value="1"/>
</dbReference>
<reference evidence="2 3" key="1">
    <citation type="submission" date="2023-08" db="EMBL/GenBank/DDBJ databases">
        <title>Black Yeasts Isolated from many extreme environments.</title>
        <authorList>
            <person name="Coleine C."/>
            <person name="Stajich J.E."/>
            <person name="Selbmann L."/>
        </authorList>
    </citation>
    <scope>NUCLEOTIDE SEQUENCE [LARGE SCALE GENOMIC DNA]</scope>
    <source>
        <strain evidence="2 3">CCFEE 5935</strain>
    </source>
</reference>
<keyword evidence="3" id="KW-1185">Reference proteome</keyword>
<dbReference type="PANTHER" id="PTHR43084:SF8">
    <property type="entry name" value="METALLO-BETA-LACTAMASE SUPERFAMILY PROTEIN"/>
    <property type="match status" value="1"/>
</dbReference>
<dbReference type="InterPro" id="IPR044528">
    <property type="entry name" value="POD-like_MBL-fold"/>
</dbReference>
<comment type="caution">
    <text evidence="2">The sequence shown here is derived from an EMBL/GenBank/DDBJ whole genome shotgun (WGS) entry which is preliminary data.</text>
</comment>
<dbReference type="CDD" id="cd07724">
    <property type="entry name" value="POD-like_MBL-fold"/>
    <property type="match status" value="1"/>
</dbReference>
<dbReference type="InterPro" id="IPR001279">
    <property type="entry name" value="Metallo-B-lactamas"/>
</dbReference>
<dbReference type="EMBL" id="JAVRRT010000022">
    <property type="protein sequence ID" value="KAK5163883.1"/>
    <property type="molecule type" value="Genomic_DNA"/>
</dbReference>
<dbReference type="InterPro" id="IPR036866">
    <property type="entry name" value="RibonucZ/Hydroxyglut_hydro"/>
</dbReference>
<dbReference type="GO" id="GO:0006749">
    <property type="term" value="P:glutathione metabolic process"/>
    <property type="evidence" value="ECO:0007669"/>
    <property type="project" value="InterPro"/>
</dbReference>